<reference evidence="11 13" key="1">
    <citation type="submission" date="2017-10" db="EMBL/GenBank/DDBJ databases">
        <title>Genomics of the genus Arcobacter.</title>
        <authorList>
            <person name="Perez-Cataluna A."/>
            <person name="Figueras M.J."/>
        </authorList>
    </citation>
    <scope>NUCLEOTIDE SEQUENCE [LARGE SCALE GENOMIC DNA]</scope>
    <source>
        <strain evidence="11 13">CECT 7835</strain>
    </source>
</reference>
<organism evidence="11 13">
    <name type="scientific">Halarcobacter bivalviorum</name>
    <dbReference type="NCBI Taxonomy" id="663364"/>
    <lineage>
        <taxon>Bacteria</taxon>
        <taxon>Pseudomonadati</taxon>
        <taxon>Campylobacterota</taxon>
        <taxon>Epsilonproteobacteria</taxon>
        <taxon>Campylobacterales</taxon>
        <taxon>Arcobacteraceae</taxon>
        <taxon>Halarcobacter</taxon>
    </lineage>
</organism>
<dbReference type="InterPro" id="IPR036388">
    <property type="entry name" value="WH-like_DNA-bd_sf"/>
</dbReference>
<dbReference type="Pfam" id="PF00072">
    <property type="entry name" value="Response_reg"/>
    <property type="match status" value="1"/>
</dbReference>
<reference evidence="10 12" key="2">
    <citation type="submission" date="2018-07" db="EMBL/GenBank/DDBJ databases">
        <title>Complete genome of the Arcobacter bivalviorum type strain LMG 26154.</title>
        <authorList>
            <person name="Miller W.G."/>
            <person name="Yee E."/>
            <person name="Bono J.L."/>
        </authorList>
    </citation>
    <scope>NUCLEOTIDE SEQUENCE [LARGE SCALE GENOMIC DNA]</scope>
    <source>
        <strain evidence="10 12">LMG 26154</strain>
    </source>
</reference>
<keyword evidence="3" id="KW-0805">Transcription regulation</keyword>
<dbReference type="AlphaFoldDB" id="A0AAX2A7V7"/>
<proteinExistence type="predicted"/>
<dbReference type="PROSITE" id="PS50110">
    <property type="entry name" value="RESPONSE_REGULATORY"/>
    <property type="match status" value="1"/>
</dbReference>
<dbReference type="PANTHER" id="PTHR48111">
    <property type="entry name" value="REGULATOR OF RPOS"/>
    <property type="match status" value="1"/>
</dbReference>
<evidence type="ECO:0000313" key="13">
    <source>
        <dbReference type="Proteomes" id="UP000289193"/>
    </source>
</evidence>
<evidence type="ECO:0000259" key="9">
    <source>
        <dbReference type="PROSITE" id="PS51755"/>
    </source>
</evidence>
<name>A0AAX2A7V7_9BACT</name>
<dbReference type="SMART" id="SM00862">
    <property type="entry name" value="Trans_reg_C"/>
    <property type="match status" value="1"/>
</dbReference>
<evidence type="ECO:0000256" key="6">
    <source>
        <dbReference type="PROSITE-ProRule" id="PRU00169"/>
    </source>
</evidence>
<dbReference type="SUPFAM" id="SSF46894">
    <property type="entry name" value="C-terminal effector domain of the bipartite response regulators"/>
    <property type="match status" value="1"/>
</dbReference>
<keyword evidence="13" id="KW-1185">Reference proteome</keyword>
<dbReference type="SUPFAM" id="SSF52172">
    <property type="entry name" value="CheY-like"/>
    <property type="match status" value="1"/>
</dbReference>
<evidence type="ECO:0000256" key="7">
    <source>
        <dbReference type="PROSITE-ProRule" id="PRU01091"/>
    </source>
</evidence>
<dbReference type="EMBL" id="CP031217">
    <property type="protein sequence ID" value="AXH13383.1"/>
    <property type="molecule type" value="Genomic_DNA"/>
</dbReference>
<evidence type="ECO:0000256" key="1">
    <source>
        <dbReference type="ARBA" id="ARBA00022553"/>
    </source>
</evidence>
<dbReference type="InterPro" id="IPR011006">
    <property type="entry name" value="CheY-like_superfamily"/>
</dbReference>
<dbReference type="PROSITE" id="PS51755">
    <property type="entry name" value="OMPR_PHOB"/>
    <property type="match status" value="1"/>
</dbReference>
<dbReference type="Pfam" id="PF00486">
    <property type="entry name" value="Trans_reg_C"/>
    <property type="match status" value="1"/>
</dbReference>
<dbReference type="Proteomes" id="UP000289193">
    <property type="component" value="Unassembled WGS sequence"/>
</dbReference>
<dbReference type="CDD" id="cd17536">
    <property type="entry name" value="REC_YesN-like"/>
    <property type="match status" value="1"/>
</dbReference>
<evidence type="ECO:0000259" key="8">
    <source>
        <dbReference type="PROSITE" id="PS50110"/>
    </source>
</evidence>
<evidence type="ECO:0000256" key="2">
    <source>
        <dbReference type="ARBA" id="ARBA00023012"/>
    </source>
</evidence>
<protein>
    <submittedName>
        <fullName evidence="11">Transcriptional regulator</fullName>
    </submittedName>
    <submittedName>
        <fullName evidence="10">Two-component system response regulator</fullName>
    </submittedName>
</protein>
<gene>
    <name evidence="10" type="ORF">ABIV_2409</name>
    <name evidence="11" type="ORF">CRV05_06455</name>
</gene>
<feature type="domain" description="Response regulatory" evidence="8">
    <location>
        <begin position="8"/>
        <end position="122"/>
    </location>
</feature>
<dbReference type="InterPro" id="IPR016032">
    <property type="entry name" value="Sig_transdc_resp-reg_C-effctor"/>
</dbReference>
<dbReference type="InterPro" id="IPR001789">
    <property type="entry name" value="Sig_transdc_resp-reg_receiver"/>
</dbReference>
<evidence type="ECO:0000313" key="11">
    <source>
        <dbReference type="EMBL" id="RXK10014.1"/>
    </source>
</evidence>
<dbReference type="Gene3D" id="3.40.50.2300">
    <property type="match status" value="1"/>
</dbReference>
<keyword evidence="5" id="KW-0804">Transcription</keyword>
<feature type="DNA-binding region" description="OmpR/PhoB-type" evidence="7">
    <location>
        <begin position="130"/>
        <end position="225"/>
    </location>
</feature>
<dbReference type="KEGG" id="hbv:ABIV_2409"/>
<keyword evidence="4 7" id="KW-0238">DNA-binding</keyword>
<dbReference type="Gene3D" id="1.10.10.10">
    <property type="entry name" value="Winged helix-like DNA-binding domain superfamily/Winged helix DNA-binding domain"/>
    <property type="match status" value="1"/>
</dbReference>
<dbReference type="GO" id="GO:0006355">
    <property type="term" value="P:regulation of DNA-templated transcription"/>
    <property type="evidence" value="ECO:0007669"/>
    <property type="project" value="InterPro"/>
</dbReference>
<dbReference type="GO" id="GO:0000156">
    <property type="term" value="F:phosphorelay response regulator activity"/>
    <property type="evidence" value="ECO:0007669"/>
    <property type="project" value="TreeGrafter"/>
</dbReference>
<dbReference type="Proteomes" id="UP000253850">
    <property type="component" value="Chromosome"/>
</dbReference>
<dbReference type="RefSeq" id="WP_114840169.1">
    <property type="nucleotide sequence ID" value="NZ_CP031217.1"/>
</dbReference>
<evidence type="ECO:0000256" key="5">
    <source>
        <dbReference type="ARBA" id="ARBA00023163"/>
    </source>
</evidence>
<sequence length="228" mass="26573">MNNLKKLTILYLEDEELIRTNVTEILGYMFEEVYEATNYEEALNKFTNNKVDIILSDISMSGKNGLDFVKHIRETNKSIPVILLTAHTDTKYLLEAVKLNLVDYLRKPVNFKELKDTLKKAAENCSVESDLIIEFEEEIIYNFTKKELTKENILIDITKKEMLLLDFLFKNKDRTVSKDEIQVNVWEDDFEATDSAFKSLMNKLRKKIGKNSIKNISKVGYKFNNMSS</sequence>
<evidence type="ECO:0000313" key="12">
    <source>
        <dbReference type="Proteomes" id="UP000253850"/>
    </source>
</evidence>
<accession>A0AAX2A7V7</accession>
<evidence type="ECO:0000256" key="3">
    <source>
        <dbReference type="ARBA" id="ARBA00023015"/>
    </source>
</evidence>
<dbReference type="CDD" id="cd00383">
    <property type="entry name" value="trans_reg_C"/>
    <property type="match status" value="1"/>
</dbReference>
<dbReference type="GO" id="GO:0000976">
    <property type="term" value="F:transcription cis-regulatory region binding"/>
    <property type="evidence" value="ECO:0007669"/>
    <property type="project" value="TreeGrafter"/>
</dbReference>
<evidence type="ECO:0000313" key="10">
    <source>
        <dbReference type="EMBL" id="AXH13383.1"/>
    </source>
</evidence>
<dbReference type="PANTHER" id="PTHR48111:SF1">
    <property type="entry name" value="TWO-COMPONENT RESPONSE REGULATOR ORR33"/>
    <property type="match status" value="1"/>
</dbReference>
<dbReference type="SMART" id="SM00448">
    <property type="entry name" value="REC"/>
    <property type="match status" value="1"/>
</dbReference>
<dbReference type="InterPro" id="IPR001867">
    <property type="entry name" value="OmpR/PhoB-type_DNA-bd"/>
</dbReference>
<dbReference type="GO" id="GO:0005829">
    <property type="term" value="C:cytosol"/>
    <property type="evidence" value="ECO:0007669"/>
    <property type="project" value="TreeGrafter"/>
</dbReference>
<dbReference type="GO" id="GO:0032993">
    <property type="term" value="C:protein-DNA complex"/>
    <property type="evidence" value="ECO:0007669"/>
    <property type="project" value="TreeGrafter"/>
</dbReference>
<keyword evidence="2" id="KW-0902">Two-component regulatory system</keyword>
<feature type="domain" description="OmpR/PhoB-type" evidence="9">
    <location>
        <begin position="130"/>
        <end position="225"/>
    </location>
</feature>
<dbReference type="EMBL" id="PDKM01000003">
    <property type="protein sequence ID" value="RXK10014.1"/>
    <property type="molecule type" value="Genomic_DNA"/>
</dbReference>
<feature type="modified residue" description="4-aspartylphosphate" evidence="6">
    <location>
        <position position="57"/>
    </location>
</feature>
<keyword evidence="1 6" id="KW-0597">Phosphoprotein</keyword>
<dbReference type="InterPro" id="IPR039420">
    <property type="entry name" value="WalR-like"/>
</dbReference>
<evidence type="ECO:0000256" key="4">
    <source>
        <dbReference type="ARBA" id="ARBA00023125"/>
    </source>
</evidence>